<feature type="domain" description="DUF7730" evidence="2">
    <location>
        <begin position="91"/>
        <end position="280"/>
    </location>
</feature>
<dbReference type="PANTHER" id="PTHR38790">
    <property type="entry name" value="2EXR DOMAIN-CONTAINING PROTEIN-RELATED"/>
    <property type="match status" value="1"/>
</dbReference>
<dbReference type="PANTHER" id="PTHR38790:SF9">
    <property type="entry name" value="F-BOX DOMAIN-CONTAINING PROTEIN"/>
    <property type="match status" value="1"/>
</dbReference>
<dbReference type="OrthoDB" id="4757095at2759"/>
<gene>
    <name evidence="3" type="ORF">NA57DRAFT_81920</name>
</gene>
<feature type="region of interest" description="Disordered" evidence="1">
    <location>
        <begin position="61"/>
        <end position="94"/>
    </location>
</feature>
<accession>A0A9P4LZN2</accession>
<comment type="caution">
    <text evidence="3">The sequence shown here is derived from an EMBL/GenBank/DDBJ whole genome shotgun (WGS) entry which is preliminary data.</text>
</comment>
<dbReference type="Pfam" id="PF24864">
    <property type="entry name" value="DUF7730"/>
    <property type="match status" value="1"/>
</dbReference>
<keyword evidence="4" id="KW-1185">Reference proteome</keyword>
<name>A0A9P4LZN2_9PEZI</name>
<organism evidence="3 4">
    <name type="scientific">Rhizodiscina lignyota</name>
    <dbReference type="NCBI Taxonomy" id="1504668"/>
    <lineage>
        <taxon>Eukaryota</taxon>
        <taxon>Fungi</taxon>
        <taxon>Dikarya</taxon>
        <taxon>Ascomycota</taxon>
        <taxon>Pezizomycotina</taxon>
        <taxon>Dothideomycetes</taxon>
        <taxon>Pleosporomycetidae</taxon>
        <taxon>Aulographales</taxon>
        <taxon>Rhizodiscinaceae</taxon>
        <taxon>Rhizodiscina</taxon>
    </lineage>
</organism>
<proteinExistence type="predicted"/>
<reference evidence="3" key="1">
    <citation type="journal article" date="2020" name="Stud. Mycol.">
        <title>101 Dothideomycetes genomes: a test case for predicting lifestyles and emergence of pathogens.</title>
        <authorList>
            <person name="Haridas S."/>
            <person name="Albert R."/>
            <person name="Binder M."/>
            <person name="Bloem J."/>
            <person name="Labutti K."/>
            <person name="Salamov A."/>
            <person name="Andreopoulos B."/>
            <person name="Baker S."/>
            <person name="Barry K."/>
            <person name="Bills G."/>
            <person name="Bluhm B."/>
            <person name="Cannon C."/>
            <person name="Castanera R."/>
            <person name="Culley D."/>
            <person name="Daum C."/>
            <person name="Ezra D."/>
            <person name="Gonzalez J."/>
            <person name="Henrissat B."/>
            <person name="Kuo A."/>
            <person name="Liang C."/>
            <person name="Lipzen A."/>
            <person name="Lutzoni F."/>
            <person name="Magnuson J."/>
            <person name="Mondo S."/>
            <person name="Nolan M."/>
            <person name="Ohm R."/>
            <person name="Pangilinan J."/>
            <person name="Park H.-J."/>
            <person name="Ramirez L."/>
            <person name="Alfaro M."/>
            <person name="Sun H."/>
            <person name="Tritt A."/>
            <person name="Yoshinaga Y."/>
            <person name="Zwiers L.-H."/>
            <person name="Turgeon B."/>
            <person name="Goodwin S."/>
            <person name="Spatafora J."/>
            <person name="Crous P."/>
            <person name="Grigoriev I."/>
        </authorList>
    </citation>
    <scope>NUCLEOTIDE SEQUENCE</scope>
    <source>
        <strain evidence="3">CBS 133067</strain>
    </source>
</reference>
<evidence type="ECO:0000259" key="2">
    <source>
        <dbReference type="Pfam" id="PF24864"/>
    </source>
</evidence>
<dbReference type="InterPro" id="IPR056632">
    <property type="entry name" value="DUF7730"/>
</dbReference>
<evidence type="ECO:0000256" key="1">
    <source>
        <dbReference type="SAM" id="MobiDB-lite"/>
    </source>
</evidence>
<dbReference type="AlphaFoldDB" id="A0A9P4LZN2"/>
<sequence>MKITSQYNPARQELSKTHRAIRSKFSWLPFVQTPWDKETQLTTEAEEFRIAIMLRDRERSCIGPPQSGRRPLSLHASEHASGARKKAHNKTSQSQLLVKLPGEVRNEIYRYSLTLAYDSVTIRVWNGGLVGWFDVDTIAGNDRYTSEWHNKERGVFKHNPGRRAVGRTSILALLLTCRQIYSEAIDFAYSENILIVTQLYALPYLSRYLPQKGLDSIQTLSVDTFSFNYRNQPEDGDRDPPDTSNRTCWLKTCETLRSMRSLKKLDVRLPLKREMRGWTAAYYLMPLEGIQVPNFTVYLHDEFASEFFTSPVFESTIFRSSNSPVQL</sequence>
<protein>
    <recommendedName>
        <fullName evidence="2">DUF7730 domain-containing protein</fullName>
    </recommendedName>
</protein>
<dbReference type="Proteomes" id="UP000799772">
    <property type="component" value="Unassembled WGS sequence"/>
</dbReference>
<evidence type="ECO:0000313" key="3">
    <source>
        <dbReference type="EMBL" id="KAF2092771.1"/>
    </source>
</evidence>
<dbReference type="EMBL" id="ML978142">
    <property type="protein sequence ID" value="KAF2092771.1"/>
    <property type="molecule type" value="Genomic_DNA"/>
</dbReference>
<evidence type="ECO:0000313" key="4">
    <source>
        <dbReference type="Proteomes" id="UP000799772"/>
    </source>
</evidence>